<evidence type="ECO:0000313" key="8">
    <source>
        <dbReference type="EMBL" id="MBB3007666.1"/>
    </source>
</evidence>
<dbReference type="PROSITE" id="PS00645">
    <property type="entry name" value="COMPLEX1_51K_2"/>
    <property type="match status" value="1"/>
</dbReference>
<evidence type="ECO:0000256" key="6">
    <source>
        <dbReference type="ARBA" id="ARBA00023014"/>
    </source>
</evidence>
<dbReference type="RefSeq" id="WP_183299254.1">
    <property type="nucleotide sequence ID" value="NZ_JACHWF010000002.1"/>
</dbReference>
<dbReference type="CDD" id="cd03082">
    <property type="entry name" value="TRX_Fd_NuoE_W_FDH_beta"/>
    <property type="match status" value="1"/>
</dbReference>
<dbReference type="InterPro" id="IPR037207">
    <property type="entry name" value="Nuop51_4Fe4S-bd_sf"/>
</dbReference>
<keyword evidence="5" id="KW-0408">Iron</keyword>
<dbReference type="InterPro" id="IPR019554">
    <property type="entry name" value="Soluble_ligand-bd"/>
</dbReference>
<evidence type="ECO:0000256" key="4">
    <source>
        <dbReference type="ARBA" id="ARBA00022723"/>
    </source>
</evidence>
<dbReference type="GO" id="GO:0051539">
    <property type="term" value="F:4 iron, 4 sulfur cluster binding"/>
    <property type="evidence" value="ECO:0007669"/>
    <property type="project" value="UniProtKB-KW"/>
</dbReference>
<dbReference type="SUPFAM" id="SSF52833">
    <property type="entry name" value="Thioredoxin-like"/>
    <property type="match status" value="1"/>
</dbReference>
<keyword evidence="6" id="KW-0411">Iron-sulfur</keyword>
<dbReference type="GO" id="GO:0008137">
    <property type="term" value="F:NADH dehydrogenase (ubiquinone) activity"/>
    <property type="evidence" value="ECO:0007669"/>
    <property type="project" value="InterPro"/>
</dbReference>
<dbReference type="Gene3D" id="1.10.10.1590">
    <property type="entry name" value="NADH-quinone oxidoreductase subunit E"/>
    <property type="match status" value="1"/>
</dbReference>
<dbReference type="GO" id="GO:0010181">
    <property type="term" value="F:FMN binding"/>
    <property type="evidence" value="ECO:0007669"/>
    <property type="project" value="InterPro"/>
</dbReference>
<dbReference type="PROSITE" id="PS00644">
    <property type="entry name" value="COMPLEX1_51K_1"/>
    <property type="match status" value="1"/>
</dbReference>
<keyword evidence="4" id="KW-0479">Metal-binding</keyword>
<dbReference type="AlphaFoldDB" id="A0A7W4YS13"/>
<dbReference type="GO" id="GO:0008863">
    <property type="term" value="F:formate dehydrogenase (NAD+) activity"/>
    <property type="evidence" value="ECO:0007669"/>
    <property type="project" value="UniProtKB-EC"/>
</dbReference>
<dbReference type="SUPFAM" id="SSF142019">
    <property type="entry name" value="Nqo1 FMN-binding domain-like"/>
    <property type="match status" value="1"/>
</dbReference>
<dbReference type="InterPro" id="IPR041921">
    <property type="entry name" value="NuoE_N"/>
</dbReference>
<evidence type="ECO:0000256" key="1">
    <source>
        <dbReference type="ARBA" id="ARBA00001917"/>
    </source>
</evidence>
<dbReference type="SMART" id="SM00928">
    <property type="entry name" value="NADH_4Fe-4S"/>
    <property type="match status" value="1"/>
</dbReference>
<dbReference type="SUPFAM" id="SSF140490">
    <property type="entry name" value="Nqo1C-terminal domain-like"/>
    <property type="match status" value="1"/>
</dbReference>
<protein>
    <submittedName>
        <fullName evidence="8">Formate dehydrogenase</fullName>
        <ecNumber evidence="8">1.17.1.9</ecNumber>
    </submittedName>
</protein>
<dbReference type="Gene3D" id="3.10.20.600">
    <property type="match status" value="1"/>
</dbReference>
<dbReference type="Pfam" id="PF01512">
    <property type="entry name" value="Complex1_51K"/>
    <property type="match status" value="1"/>
</dbReference>
<dbReference type="Proteomes" id="UP000578036">
    <property type="component" value="Unassembled WGS sequence"/>
</dbReference>
<dbReference type="GO" id="GO:0046872">
    <property type="term" value="F:metal ion binding"/>
    <property type="evidence" value="ECO:0007669"/>
    <property type="project" value="UniProtKB-KW"/>
</dbReference>
<dbReference type="Pfam" id="PF10589">
    <property type="entry name" value="NADH_4Fe-4S"/>
    <property type="match status" value="1"/>
</dbReference>
<comment type="similarity">
    <text evidence="2">Belongs to the complex I 51 kDa subunit family.</text>
</comment>
<proteinExistence type="inferred from homology"/>
<comment type="caution">
    <text evidence="8">The sequence shown here is derived from an EMBL/GenBank/DDBJ whole genome shotgun (WGS) entry which is preliminary data.</text>
</comment>
<dbReference type="Pfam" id="PF01257">
    <property type="entry name" value="2Fe-2S_thioredx"/>
    <property type="match status" value="1"/>
</dbReference>
<name>A0A7W4YS13_9BURK</name>
<keyword evidence="3" id="KW-0004">4Fe-4S</keyword>
<dbReference type="Gene3D" id="3.40.30.10">
    <property type="entry name" value="Glutaredoxin"/>
    <property type="match status" value="1"/>
</dbReference>
<gene>
    <name evidence="8" type="ORF">FHX61_002314</name>
</gene>
<dbReference type="InterPro" id="IPR019575">
    <property type="entry name" value="Nuop51_4Fe4S-bd"/>
</dbReference>
<evidence type="ECO:0000256" key="3">
    <source>
        <dbReference type="ARBA" id="ARBA00022485"/>
    </source>
</evidence>
<dbReference type="Pfam" id="PF10531">
    <property type="entry name" value="SLBB"/>
    <property type="match status" value="1"/>
</dbReference>
<comment type="cofactor">
    <cofactor evidence="1">
        <name>FMN</name>
        <dbReference type="ChEBI" id="CHEBI:58210"/>
    </cofactor>
</comment>
<keyword evidence="8" id="KW-0560">Oxidoreductase</keyword>
<dbReference type="InterPro" id="IPR011538">
    <property type="entry name" value="Nuo51_FMN-bd"/>
</dbReference>
<organism evidence="8 9">
    <name type="scientific">Cupriavidus alkaliphilus</name>
    <dbReference type="NCBI Taxonomy" id="942866"/>
    <lineage>
        <taxon>Bacteria</taxon>
        <taxon>Pseudomonadati</taxon>
        <taxon>Pseudomonadota</taxon>
        <taxon>Betaproteobacteria</taxon>
        <taxon>Burkholderiales</taxon>
        <taxon>Burkholderiaceae</taxon>
        <taxon>Cupriavidus</taxon>
    </lineage>
</organism>
<accession>A0A7W4YS13</accession>
<dbReference type="EC" id="1.17.1.9" evidence="8"/>
<sequence length="569" mass="61738">MNQVVIPLEATGLSRQRKRRQPKGRQVDAAALAEVRVALGDMPRRRDLLIEHLHCINDRYGQLAMPHLVALASELRLSMTEVYEVATFYHHFDVVREDADGQIAPPPALTVRVCEGIACELAGAQALIDKLPALFGTEVRVIAAPCIGRCEKAPAALVGQNPVDHASAEAIGTAVQAKAVRHAPEPHIDYDVYRRDGGYALLKDLAGGGIDPAAVLATMEDSGLRGLGGAGFPTGRKWRIVRGEAAPRLMAVNIDEGEPGTFKDRVYLERDPHRFLEGMLIAARVVDVAAIYIYLRDEYAGCRALLAEALRQLQQDPPVPGLPRIELRRGAGAYICGEESAMIESIEGKRGMPRLRPPYVAQVGLFGRPTLEHNFETLYWVRDIIEKGAEWFASQGRNGRKGLRSFSVSGRVKRPGVHLAPAGITVRELIDEYCGGMLDGHAFYGYLPGGASGGILPAALGNIPLDFDTLQPYGCFIGSAAIVILSDHDSATQAARNLMHFFKHESCGQCTPCRTGTAKALDLIRQPKWDLAALDDLSAVMRDASICGLGQAAPNPVDCVIKYFPHELA</sequence>
<feature type="domain" description="NADH-ubiquinone oxidoreductase 51kDa subunit iron-sulphur binding" evidence="7">
    <location>
        <begin position="492"/>
        <end position="537"/>
    </location>
</feature>
<dbReference type="InterPro" id="IPR037225">
    <property type="entry name" value="Nuo51_FMN-bd_sf"/>
</dbReference>
<dbReference type="Gene3D" id="3.40.50.11540">
    <property type="entry name" value="NADH-ubiquinone oxidoreductase 51kDa subunit"/>
    <property type="match status" value="1"/>
</dbReference>
<evidence type="ECO:0000256" key="5">
    <source>
        <dbReference type="ARBA" id="ARBA00023004"/>
    </source>
</evidence>
<dbReference type="PANTHER" id="PTHR43578:SF3">
    <property type="entry name" value="NADH-QUINONE OXIDOREDUCTASE SUBUNIT F"/>
    <property type="match status" value="1"/>
</dbReference>
<dbReference type="InterPro" id="IPR036249">
    <property type="entry name" value="Thioredoxin-like_sf"/>
</dbReference>
<dbReference type="EMBL" id="JACHWF010000002">
    <property type="protein sequence ID" value="MBB3007666.1"/>
    <property type="molecule type" value="Genomic_DNA"/>
</dbReference>
<dbReference type="Gene3D" id="1.20.1440.230">
    <property type="entry name" value="NADH-ubiquinone oxidoreductase 51kDa subunit, iron-sulphur binding domain"/>
    <property type="match status" value="1"/>
</dbReference>
<dbReference type="PANTHER" id="PTHR43578">
    <property type="entry name" value="NADH-QUINONE OXIDOREDUCTASE SUBUNIT F"/>
    <property type="match status" value="1"/>
</dbReference>
<reference evidence="8 9" key="1">
    <citation type="submission" date="2020-08" db="EMBL/GenBank/DDBJ databases">
        <title>Genomic Encyclopedia of Type Strains, Phase IV (KMG-V): Genome sequencing to study the core and pangenomes of soil and plant-associated prokaryotes.</title>
        <authorList>
            <person name="Whitman W."/>
        </authorList>
    </citation>
    <scope>NUCLEOTIDE SEQUENCE [LARGE SCALE GENOMIC DNA]</scope>
    <source>
        <strain evidence="8 9">SLV-2362</strain>
    </source>
</reference>
<dbReference type="SUPFAM" id="SSF142984">
    <property type="entry name" value="Nqo1 middle domain-like"/>
    <property type="match status" value="1"/>
</dbReference>
<keyword evidence="9" id="KW-1185">Reference proteome</keyword>
<evidence type="ECO:0000313" key="9">
    <source>
        <dbReference type="Proteomes" id="UP000578036"/>
    </source>
</evidence>
<dbReference type="InterPro" id="IPR001949">
    <property type="entry name" value="NADH-UbQ_OxRdtase_51kDa_CS"/>
</dbReference>
<evidence type="ECO:0000259" key="7">
    <source>
        <dbReference type="SMART" id="SM00928"/>
    </source>
</evidence>
<evidence type="ECO:0000256" key="2">
    <source>
        <dbReference type="ARBA" id="ARBA00007523"/>
    </source>
</evidence>
<dbReference type="FunFam" id="3.10.20.600:FF:000006">
    <property type="entry name" value="Formate dehydrogenase, beta subunit"/>
    <property type="match status" value="1"/>
</dbReference>